<proteinExistence type="predicted"/>
<protein>
    <submittedName>
        <fullName evidence="4">Surface antigen</fullName>
    </submittedName>
</protein>
<feature type="chain" id="PRO_5013107227" evidence="2">
    <location>
        <begin position="25"/>
        <end position="166"/>
    </location>
</feature>
<gene>
    <name evidence="4" type="ORF">HDIA_3348</name>
</gene>
<dbReference type="KEGG" id="hdi:HDIA_3348"/>
<feature type="domain" description="Glycine zipper" evidence="3">
    <location>
        <begin position="35"/>
        <end position="81"/>
    </location>
</feature>
<dbReference type="EMBL" id="LT960614">
    <property type="protein sequence ID" value="SON56889.1"/>
    <property type="molecule type" value="Genomic_DNA"/>
</dbReference>
<dbReference type="InterPro" id="IPR039567">
    <property type="entry name" value="Gly-zipper"/>
</dbReference>
<keyword evidence="2" id="KW-0732">Signal</keyword>
<evidence type="ECO:0000259" key="3">
    <source>
        <dbReference type="Pfam" id="PF13488"/>
    </source>
</evidence>
<name>A0A2C9D9M1_9HYPH</name>
<reference evidence="5" key="1">
    <citation type="submission" date="2017-09" db="EMBL/GenBank/DDBJ databases">
        <title>Genome sequence of Nannocystis excedens DSM 71.</title>
        <authorList>
            <person name="Blom J."/>
        </authorList>
    </citation>
    <scope>NUCLEOTIDE SEQUENCE [LARGE SCALE GENOMIC DNA]</scope>
    <source>
        <strain evidence="5">type strain: E19</strain>
    </source>
</reference>
<dbReference type="PROSITE" id="PS51257">
    <property type="entry name" value="PROKAR_LIPOPROTEIN"/>
    <property type="match status" value="1"/>
</dbReference>
<evidence type="ECO:0000313" key="4">
    <source>
        <dbReference type="EMBL" id="SON56889.1"/>
    </source>
</evidence>
<feature type="region of interest" description="Disordered" evidence="1">
    <location>
        <begin position="139"/>
        <end position="166"/>
    </location>
</feature>
<organism evidence="4 5">
    <name type="scientific">Hartmannibacter diazotrophicus</name>
    <dbReference type="NCBI Taxonomy" id="1482074"/>
    <lineage>
        <taxon>Bacteria</taxon>
        <taxon>Pseudomonadati</taxon>
        <taxon>Pseudomonadota</taxon>
        <taxon>Alphaproteobacteria</taxon>
        <taxon>Hyphomicrobiales</taxon>
        <taxon>Pleomorphomonadaceae</taxon>
        <taxon>Hartmannibacter</taxon>
    </lineage>
</organism>
<evidence type="ECO:0000313" key="5">
    <source>
        <dbReference type="Proteomes" id="UP000223606"/>
    </source>
</evidence>
<accession>A0A2C9D9M1</accession>
<sequence length="166" mass="16646">MQMTNVKMSRVAIVVVAVAGLGLAGCQTSGKGATMGAVLGGGAGCAVGAAVSDNAGAGCLIGGLVGAFAGAIIGDAIERQQQQRVVYRAARSGGQASTGTFKNSKGQRVKYTAKPTKTYNKKSDSALLCRDIQYSKTVDGKAAGSGSTSECQVRVAGKPTWEAPEA</sequence>
<evidence type="ECO:0000256" key="1">
    <source>
        <dbReference type="SAM" id="MobiDB-lite"/>
    </source>
</evidence>
<feature type="signal peptide" evidence="2">
    <location>
        <begin position="1"/>
        <end position="24"/>
    </location>
</feature>
<evidence type="ECO:0000256" key="2">
    <source>
        <dbReference type="SAM" id="SignalP"/>
    </source>
</evidence>
<dbReference type="Pfam" id="PF13488">
    <property type="entry name" value="Gly-zipper_Omp"/>
    <property type="match status" value="1"/>
</dbReference>
<keyword evidence="5" id="KW-1185">Reference proteome</keyword>
<dbReference type="AlphaFoldDB" id="A0A2C9D9M1"/>
<dbReference type="Proteomes" id="UP000223606">
    <property type="component" value="Chromosome 1"/>
</dbReference>